<comment type="subcellular location">
    <subcellularLocation>
        <location evidence="1">Membrane</location>
    </subcellularLocation>
</comment>
<dbReference type="GO" id="GO:0010143">
    <property type="term" value="P:cutin biosynthetic process"/>
    <property type="evidence" value="ECO:0007669"/>
    <property type="project" value="TreeGrafter"/>
</dbReference>
<name>A0A2P5YVF3_GOSBA</name>
<accession>A0A2P5YVF3</accession>
<evidence type="ECO:0000256" key="11">
    <source>
        <dbReference type="SAM" id="Phobius"/>
    </source>
</evidence>
<keyword evidence="6 11" id="KW-1133">Transmembrane helix</keyword>
<keyword evidence="8" id="KW-0594">Phospholipid biosynthesis</keyword>
<keyword evidence="5 11" id="KW-0812">Transmembrane</keyword>
<feature type="domain" description="Glycerol-3-phosphate acyltransferase RAM2/GPAT1-8 HAD-like" evidence="12">
    <location>
        <begin position="60"/>
        <end position="229"/>
    </location>
</feature>
<keyword evidence="9" id="KW-1208">Phospholipid metabolism</keyword>
<evidence type="ECO:0000256" key="1">
    <source>
        <dbReference type="ARBA" id="ARBA00004370"/>
    </source>
</evidence>
<keyword evidence="7 11" id="KW-0472">Membrane</keyword>
<evidence type="ECO:0000256" key="2">
    <source>
        <dbReference type="ARBA" id="ARBA00007937"/>
    </source>
</evidence>
<dbReference type="GO" id="GO:0016791">
    <property type="term" value="F:phosphatase activity"/>
    <property type="evidence" value="ECO:0007669"/>
    <property type="project" value="TreeGrafter"/>
</dbReference>
<dbReference type="Proteomes" id="UP000239757">
    <property type="component" value="Unassembled WGS sequence"/>
</dbReference>
<dbReference type="GO" id="GO:0008654">
    <property type="term" value="P:phospholipid biosynthetic process"/>
    <property type="evidence" value="ECO:0007669"/>
    <property type="project" value="UniProtKB-KW"/>
</dbReference>
<evidence type="ECO:0000256" key="4">
    <source>
        <dbReference type="ARBA" id="ARBA00022679"/>
    </source>
</evidence>
<protein>
    <recommendedName>
        <fullName evidence="12">Glycerol-3-phosphate acyltransferase RAM2/GPAT1-8 HAD-like domain-containing protein</fullName>
    </recommendedName>
</protein>
<proteinExistence type="inferred from homology"/>
<evidence type="ECO:0000313" key="14">
    <source>
        <dbReference type="Proteomes" id="UP000239757"/>
    </source>
</evidence>
<dbReference type="EMBL" id="KZ662753">
    <property type="protein sequence ID" value="PPS19578.1"/>
    <property type="molecule type" value="Genomic_DNA"/>
</dbReference>
<gene>
    <name evidence="13" type="ORF">GOBAR_AA01004</name>
</gene>
<evidence type="ECO:0000256" key="3">
    <source>
        <dbReference type="ARBA" id="ARBA00022516"/>
    </source>
</evidence>
<evidence type="ECO:0000256" key="7">
    <source>
        <dbReference type="ARBA" id="ARBA00023136"/>
    </source>
</evidence>
<keyword evidence="8" id="KW-0443">Lipid metabolism</keyword>
<evidence type="ECO:0000256" key="10">
    <source>
        <dbReference type="ARBA" id="ARBA00023315"/>
    </source>
</evidence>
<dbReference type="AlphaFoldDB" id="A0A2P5YVF3"/>
<organism evidence="13 14">
    <name type="scientific">Gossypium barbadense</name>
    <name type="common">Sea Island cotton</name>
    <name type="synonym">Hibiscus barbadensis</name>
    <dbReference type="NCBI Taxonomy" id="3634"/>
    <lineage>
        <taxon>Eukaryota</taxon>
        <taxon>Viridiplantae</taxon>
        <taxon>Streptophyta</taxon>
        <taxon>Embryophyta</taxon>
        <taxon>Tracheophyta</taxon>
        <taxon>Spermatophyta</taxon>
        <taxon>Magnoliopsida</taxon>
        <taxon>eudicotyledons</taxon>
        <taxon>Gunneridae</taxon>
        <taxon>Pentapetalae</taxon>
        <taxon>rosids</taxon>
        <taxon>malvids</taxon>
        <taxon>Malvales</taxon>
        <taxon>Malvaceae</taxon>
        <taxon>Malvoideae</taxon>
        <taxon>Gossypium</taxon>
    </lineage>
</organism>
<evidence type="ECO:0000256" key="8">
    <source>
        <dbReference type="ARBA" id="ARBA00023209"/>
    </source>
</evidence>
<evidence type="ECO:0000259" key="12">
    <source>
        <dbReference type="Pfam" id="PF23270"/>
    </source>
</evidence>
<evidence type="ECO:0000313" key="13">
    <source>
        <dbReference type="EMBL" id="PPS19578.1"/>
    </source>
</evidence>
<dbReference type="InterPro" id="IPR056462">
    <property type="entry name" value="HAD_RAM2/GPAT1-8"/>
</dbReference>
<dbReference type="PANTHER" id="PTHR15486">
    <property type="entry name" value="ANCIENT UBIQUITOUS PROTEIN"/>
    <property type="match status" value="1"/>
</dbReference>
<keyword evidence="3" id="KW-0444">Lipid biosynthesis</keyword>
<keyword evidence="4" id="KW-0808">Transferase</keyword>
<evidence type="ECO:0000256" key="9">
    <source>
        <dbReference type="ARBA" id="ARBA00023264"/>
    </source>
</evidence>
<dbReference type="PANTHER" id="PTHR15486:SF65">
    <property type="entry name" value="GLYCEROL-3-PHOSPHATE ACYLTRANSFERASE"/>
    <property type="match status" value="1"/>
</dbReference>
<evidence type="ECO:0000256" key="6">
    <source>
        <dbReference type="ARBA" id="ARBA00022989"/>
    </source>
</evidence>
<comment type="similarity">
    <text evidence="2">Belongs to the GPAT/DAPAT family.</text>
</comment>
<dbReference type="OrthoDB" id="1854593at2759"/>
<dbReference type="GO" id="GO:0016020">
    <property type="term" value="C:membrane"/>
    <property type="evidence" value="ECO:0007669"/>
    <property type="project" value="UniProtKB-SubCell"/>
</dbReference>
<evidence type="ECO:0000256" key="5">
    <source>
        <dbReference type="ARBA" id="ARBA00022692"/>
    </source>
</evidence>
<dbReference type="GO" id="GO:0090447">
    <property type="term" value="F:glycerol-3-phosphate 2-O-acyltransferase activity"/>
    <property type="evidence" value="ECO:0007669"/>
    <property type="project" value="TreeGrafter"/>
</dbReference>
<dbReference type="Pfam" id="PF23270">
    <property type="entry name" value="HAD_RAM2_N"/>
    <property type="match status" value="1"/>
</dbReference>
<reference evidence="13 14" key="1">
    <citation type="submission" date="2015-01" db="EMBL/GenBank/DDBJ databases">
        <title>Genome of allotetraploid Gossypium barbadense reveals genomic plasticity and fiber elongation in cotton evolution.</title>
        <authorList>
            <person name="Chen X."/>
            <person name="Liu X."/>
            <person name="Zhao B."/>
            <person name="Zheng H."/>
            <person name="Hu Y."/>
            <person name="Lu G."/>
            <person name="Yang C."/>
            <person name="Chen J."/>
            <person name="Shan C."/>
            <person name="Zhang L."/>
            <person name="Zhou Y."/>
            <person name="Wang L."/>
            <person name="Guo W."/>
            <person name="Bai Y."/>
            <person name="Ruan J."/>
            <person name="Shangguan X."/>
            <person name="Mao Y."/>
            <person name="Jiang J."/>
            <person name="Zhu Y."/>
            <person name="Lei J."/>
            <person name="Kang H."/>
            <person name="Chen S."/>
            <person name="He X."/>
            <person name="Wang R."/>
            <person name="Wang Y."/>
            <person name="Chen J."/>
            <person name="Wang L."/>
            <person name="Yu S."/>
            <person name="Wang B."/>
            <person name="Wei J."/>
            <person name="Song S."/>
            <person name="Lu X."/>
            <person name="Gao Z."/>
            <person name="Gu W."/>
            <person name="Deng X."/>
            <person name="Ma D."/>
            <person name="Wang S."/>
            <person name="Liang W."/>
            <person name="Fang L."/>
            <person name="Cai C."/>
            <person name="Zhu X."/>
            <person name="Zhou B."/>
            <person name="Zhang Y."/>
            <person name="Chen Z."/>
            <person name="Xu S."/>
            <person name="Zhu R."/>
            <person name="Wang S."/>
            <person name="Zhang T."/>
            <person name="Zhao G."/>
        </authorList>
    </citation>
    <scope>NUCLEOTIDE SEQUENCE [LARGE SCALE GENOMIC DNA]</scope>
    <source>
        <strain evidence="14">cv. Xinhai21</strain>
        <tissue evidence="13">Leaf</tissue>
    </source>
</reference>
<keyword evidence="10" id="KW-0012">Acyltransferase</keyword>
<feature type="transmembrane region" description="Helical" evidence="11">
    <location>
        <begin position="75"/>
        <end position="98"/>
    </location>
</feature>
<sequence>MPRIKKLFQLKYFPSLFEIIRKTSRKLPYLRLKFSQGIPASTQFKFLKNSSFTDEVSNQTLVFHLEGALLKAYSLFPYFMLVAFEAGGLFRALILLLLYPFVWLLGHELGLKVMVFVSFVGIKKEKFRAGTAILPKFFLEDVGVVGFDMVMKYKTKVAVTSMPRIMVECFLGDYLGIHVVIGKELKEFHGYFLGLMEENMDPATMCINNIGLGCFRNSRYQKIFSRCKSGQKCLDSAFHLTNPNPTCLIMILNKLPGWQTHNAGGKSKFEVANYVQRQIATALGFECTNLTRKDKYAILAGNDGIV</sequence>